<evidence type="ECO:0000313" key="2">
    <source>
        <dbReference type="Proteomes" id="UP000595140"/>
    </source>
</evidence>
<reference evidence="1 2" key="1">
    <citation type="submission" date="2018-04" db="EMBL/GenBank/DDBJ databases">
        <authorList>
            <person name="Vogel A."/>
        </authorList>
    </citation>
    <scope>NUCLEOTIDE SEQUENCE [LARGE SCALE GENOMIC DNA]</scope>
</reference>
<dbReference type="Proteomes" id="UP000595140">
    <property type="component" value="Unassembled WGS sequence"/>
</dbReference>
<sequence length="99" mass="11151">MPTMMNGFNSMHCFKDGSSLRFRRLADQTSPSLYTSPIQPRTSSFFQIADIAVGIREDNQRCDLLLRSLPIPIRQPVKRGRPPGREIAGTILRETTSSN</sequence>
<protein>
    <submittedName>
        <fullName evidence="1">Uncharacterized protein</fullName>
    </submittedName>
</protein>
<accession>A0A484KQL6</accession>
<name>A0A484KQL6_9ASTE</name>
<dbReference type="AlphaFoldDB" id="A0A484KQL6"/>
<evidence type="ECO:0000313" key="1">
    <source>
        <dbReference type="EMBL" id="VFQ64386.1"/>
    </source>
</evidence>
<dbReference type="EMBL" id="OOIL02000403">
    <property type="protein sequence ID" value="VFQ64386.1"/>
    <property type="molecule type" value="Genomic_DNA"/>
</dbReference>
<proteinExistence type="predicted"/>
<keyword evidence="2" id="KW-1185">Reference proteome</keyword>
<organism evidence="1 2">
    <name type="scientific">Cuscuta campestris</name>
    <dbReference type="NCBI Taxonomy" id="132261"/>
    <lineage>
        <taxon>Eukaryota</taxon>
        <taxon>Viridiplantae</taxon>
        <taxon>Streptophyta</taxon>
        <taxon>Embryophyta</taxon>
        <taxon>Tracheophyta</taxon>
        <taxon>Spermatophyta</taxon>
        <taxon>Magnoliopsida</taxon>
        <taxon>eudicotyledons</taxon>
        <taxon>Gunneridae</taxon>
        <taxon>Pentapetalae</taxon>
        <taxon>asterids</taxon>
        <taxon>lamiids</taxon>
        <taxon>Solanales</taxon>
        <taxon>Convolvulaceae</taxon>
        <taxon>Cuscuteae</taxon>
        <taxon>Cuscuta</taxon>
        <taxon>Cuscuta subgen. Grammica</taxon>
        <taxon>Cuscuta sect. Cleistogrammica</taxon>
    </lineage>
</organism>
<gene>
    <name evidence="1" type="ORF">CCAM_LOCUS6162</name>
</gene>